<evidence type="ECO:0000313" key="2">
    <source>
        <dbReference type="Proteomes" id="UP000747013"/>
    </source>
</evidence>
<dbReference type="AlphaFoldDB" id="A0A921LA15"/>
<protein>
    <submittedName>
        <fullName evidence="1">Glycosyltransferase</fullName>
    </submittedName>
</protein>
<sequence length="42" mass="4802">MVCIMLLLGGLQLMCIGVVGKYIGKIYMQTKQRPIYIVKEKK</sequence>
<reference evidence="1" key="2">
    <citation type="submission" date="2021-09" db="EMBL/GenBank/DDBJ databases">
        <authorList>
            <person name="Gilroy R."/>
        </authorList>
    </citation>
    <scope>NUCLEOTIDE SEQUENCE</scope>
    <source>
        <strain evidence="1">7886</strain>
    </source>
</reference>
<feature type="non-terminal residue" evidence="1">
    <location>
        <position position="1"/>
    </location>
</feature>
<reference evidence="1" key="1">
    <citation type="journal article" date="2021" name="PeerJ">
        <title>Extensive microbial diversity within the chicken gut microbiome revealed by metagenomics and culture.</title>
        <authorList>
            <person name="Gilroy R."/>
            <person name="Ravi A."/>
            <person name="Getino M."/>
            <person name="Pursley I."/>
            <person name="Horton D.L."/>
            <person name="Alikhan N.F."/>
            <person name="Baker D."/>
            <person name="Gharbi K."/>
            <person name="Hall N."/>
            <person name="Watson M."/>
            <person name="Adriaenssens E.M."/>
            <person name="Foster-Nyarko E."/>
            <person name="Jarju S."/>
            <person name="Secka A."/>
            <person name="Antonio M."/>
            <person name="Oren A."/>
            <person name="Chaudhuri R.R."/>
            <person name="La Ragione R."/>
            <person name="Hildebrand F."/>
            <person name="Pallen M.J."/>
        </authorList>
    </citation>
    <scope>NUCLEOTIDE SEQUENCE</scope>
    <source>
        <strain evidence="1">7886</strain>
    </source>
</reference>
<accession>A0A921LA15</accession>
<organism evidence="1 2">
    <name type="scientific">Companilactobacillus farciminis</name>
    <dbReference type="NCBI Taxonomy" id="1612"/>
    <lineage>
        <taxon>Bacteria</taxon>
        <taxon>Bacillati</taxon>
        <taxon>Bacillota</taxon>
        <taxon>Bacilli</taxon>
        <taxon>Lactobacillales</taxon>
        <taxon>Lactobacillaceae</taxon>
        <taxon>Companilactobacillus</taxon>
    </lineage>
</organism>
<gene>
    <name evidence="1" type="ORF">K8V88_06115</name>
</gene>
<evidence type="ECO:0000313" key="1">
    <source>
        <dbReference type="EMBL" id="HJF86997.1"/>
    </source>
</evidence>
<comment type="caution">
    <text evidence="1">The sequence shown here is derived from an EMBL/GenBank/DDBJ whole genome shotgun (WGS) entry which is preliminary data.</text>
</comment>
<name>A0A921LA15_9LACO</name>
<dbReference type="Proteomes" id="UP000747013">
    <property type="component" value="Unassembled WGS sequence"/>
</dbReference>
<dbReference type="EMBL" id="DYWC01000135">
    <property type="protein sequence ID" value="HJF86997.1"/>
    <property type="molecule type" value="Genomic_DNA"/>
</dbReference>
<proteinExistence type="predicted"/>